<feature type="region of interest" description="Disordered" evidence="8">
    <location>
        <begin position="1469"/>
        <end position="1491"/>
    </location>
</feature>
<evidence type="ECO:0000256" key="7">
    <source>
        <dbReference type="ARBA" id="ARBA00023136"/>
    </source>
</evidence>
<dbReference type="Pfam" id="PF00664">
    <property type="entry name" value="ABC_membrane"/>
    <property type="match status" value="2"/>
</dbReference>
<dbReference type="InterPro" id="IPR017871">
    <property type="entry name" value="ABC_transporter-like_CS"/>
</dbReference>
<feature type="region of interest" description="Disordered" evidence="8">
    <location>
        <begin position="655"/>
        <end position="679"/>
    </location>
</feature>
<dbReference type="GO" id="GO:0016887">
    <property type="term" value="F:ATP hydrolysis activity"/>
    <property type="evidence" value="ECO:0007669"/>
    <property type="project" value="InterPro"/>
</dbReference>
<dbReference type="InterPro" id="IPR036640">
    <property type="entry name" value="ABC1_TM_sf"/>
</dbReference>
<keyword evidence="3 9" id="KW-0812">Transmembrane</keyword>
<feature type="transmembrane region" description="Helical" evidence="9">
    <location>
        <begin position="192"/>
        <end position="210"/>
    </location>
</feature>
<dbReference type="InterPro" id="IPR039421">
    <property type="entry name" value="Type_1_exporter"/>
</dbReference>
<dbReference type="GO" id="GO:0005743">
    <property type="term" value="C:mitochondrial inner membrane"/>
    <property type="evidence" value="ECO:0007669"/>
    <property type="project" value="TreeGrafter"/>
</dbReference>
<feature type="transmembrane region" description="Helical" evidence="9">
    <location>
        <begin position="987"/>
        <end position="1010"/>
    </location>
</feature>
<feature type="transmembrane region" description="Helical" evidence="9">
    <location>
        <begin position="914"/>
        <end position="933"/>
    </location>
</feature>
<dbReference type="InterPro" id="IPR003593">
    <property type="entry name" value="AAA+_ATPase"/>
</dbReference>
<keyword evidence="5" id="KW-0067">ATP-binding</keyword>
<dbReference type="InterPro" id="IPR003439">
    <property type="entry name" value="ABC_transporter-like_ATP-bd"/>
</dbReference>
<dbReference type="GO" id="GO:0090374">
    <property type="term" value="P:oligopeptide export from mitochondrion"/>
    <property type="evidence" value="ECO:0007669"/>
    <property type="project" value="TreeGrafter"/>
</dbReference>
<dbReference type="PANTHER" id="PTHR43394">
    <property type="entry name" value="ATP-DEPENDENT PERMEASE MDL1, MITOCHONDRIAL"/>
    <property type="match status" value="1"/>
</dbReference>
<dbReference type="Gene3D" id="1.20.1560.10">
    <property type="entry name" value="ABC transporter type 1, transmembrane domain"/>
    <property type="match status" value="2"/>
</dbReference>
<feature type="domain" description="ABC transporter" evidence="10">
    <location>
        <begin position="1193"/>
        <end position="1442"/>
    </location>
</feature>
<dbReference type="CDD" id="cd18577">
    <property type="entry name" value="ABC_6TM_Pgp_ABCB1_D1_like"/>
    <property type="match status" value="1"/>
</dbReference>
<evidence type="ECO:0000256" key="9">
    <source>
        <dbReference type="SAM" id="Phobius"/>
    </source>
</evidence>
<accession>A0A9P7YRB4</accession>
<dbReference type="Gene3D" id="3.40.50.300">
    <property type="entry name" value="P-loop containing nucleotide triphosphate hydrolases"/>
    <property type="match status" value="2"/>
</dbReference>
<keyword evidence="2" id="KW-0813">Transport</keyword>
<reference evidence="12" key="1">
    <citation type="journal article" date="2021" name="IMA Fungus">
        <title>Genomic characterization of three marine fungi, including Emericellopsis atlantica sp. nov. with signatures of a generalist lifestyle and marine biomass degradation.</title>
        <authorList>
            <person name="Hagestad O.C."/>
            <person name="Hou L."/>
            <person name="Andersen J.H."/>
            <person name="Hansen E.H."/>
            <person name="Altermark B."/>
            <person name="Li C."/>
            <person name="Kuhnert E."/>
            <person name="Cox R.J."/>
            <person name="Crous P.W."/>
            <person name="Spatafora J.W."/>
            <person name="Lail K."/>
            <person name="Amirebrahimi M."/>
            <person name="Lipzen A."/>
            <person name="Pangilinan J."/>
            <person name="Andreopoulos W."/>
            <person name="Hayes R.D."/>
            <person name="Ng V."/>
            <person name="Grigoriev I.V."/>
            <person name="Jackson S.A."/>
            <person name="Sutton T.D.S."/>
            <person name="Dobson A.D.W."/>
            <person name="Rama T."/>
        </authorList>
    </citation>
    <scope>NUCLEOTIDE SEQUENCE</scope>
    <source>
        <strain evidence="12">TRa018bII</strain>
    </source>
</reference>
<feature type="transmembrane region" description="Helical" evidence="9">
    <location>
        <begin position="1099"/>
        <end position="1123"/>
    </location>
</feature>
<dbReference type="PROSITE" id="PS50929">
    <property type="entry name" value="ABC_TM1F"/>
    <property type="match status" value="2"/>
</dbReference>
<feature type="domain" description="ABC transmembrane type-1" evidence="11">
    <location>
        <begin position="874"/>
        <end position="1159"/>
    </location>
</feature>
<dbReference type="SUPFAM" id="SSF90123">
    <property type="entry name" value="ABC transporter transmembrane region"/>
    <property type="match status" value="2"/>
</dbReference>
<evidence type="ECO:0000256" key="8">
    <source>
        <dbReference type="SAM" id="MobiDB-lite"/>
    </source>
</evidence>
<dbReference type="FunFam" id="3.40.50.300:FF:001471">
    <property type="entry name" value="P-loop containing nucleoside triphosphate hydrolase protein"/>
    <property type="match status" value="1"/>
</dbReference>
<dbReference type="InterPro" id="IPR011527">
    <property type="entry name" value="ABC1_TM_dom"/>
</dbReference>
<dbReference type="FunFam" id="3.40.50.300:FF:000604">
    <property type="entry name" value="ABC transporter B family member 28"/>
    <property type="match status" value="1"/>
</dbReference>
<dbReference type="EMBL" id="MU251373">
    <property type="protein sequence ID" value="KAG9238241.1"/>
    <property type="molecule type" value="Genomic_DNA"/>
</dbReference>
<dbReference type="PROSITE" id="PS50893">
    <property type="entry name" value="ABC_TRANSPORTER_2"/>
    <property type="match status" value="2"/>
</dbReference>
<dbReference type="InterPro" id="IPR027417">
    <property type="entry name" value="P-loop_NTPase"/>
</dbReference>
<feature type="transmembrane region" description="Helical" evidence="9">
    <location>
        <begin position="871"/>
        <end position="894"/>
    </location>
</feature>
<dbReference type="PANTHER" id="PTHR43394:SF15">
    <property type="entry name" value="ALPHA-FACTOR-TRANSPORTING ATPASE"/>
    <property type="match status" value="1"/>
</dbReference>
<gene>
    <name evidence="12" type="ORF">BJ875DRAFT_71276</name>
</gene>
<feature type="region of interest" description="Disordered" evidence="8">
    <location>
        <begin position="826"/>
        <end position="847"/>
    </location>
</feature>
<dbReference type="PROSITE" id="PS00211">
    <property type="entry name" value="ABC_TRANSPORTER_1"/>
    <property type="match status" value="1"/>
</dbReference>
<dbReference type="GO" id="GO:0005524">
    <property type="term" value="F:ATP binding"/>
    <property type="evidence" value="ECO:0007669"/>
    <property type="project" value="UniProtKB-KW"/>
</dbReference>
<evidence type="ECO:0000256" key="6">
    <source>
        <dbReference type="ARBA" id="ARBA00022989"/>
    </source>
</evidence>
<feature type="domain" description="ABC transmembrane type-1" evidence="11">
    <location>
        <begin position="67"/>
        <end position="358"/>
    </location>
</feature>
<evidence type="ECO:0000313" key="12">
    <source>
        <dbReference type="EMBL" id="KAG9238241.1"/>
    </source>
</evidence>
<dbReference type="Proteomes" id="UP000824998">
    <property type="component" value="Unassembled WGS sequence"/>
</dbReference>
<feature type="transmembrane region" description="Helical" evidence="9">
    <location>
        <begin position="66"/>
        <end position="91"/>
    </location>
</feature>
<evidence type="ECO:0000313" key="13">
    <source>
        <dbReference type="Proteomes" id="UP000824998"/>
    </source>
</evidence>
<keyword evidence="13" id="KW-1185">Reference proteome</keyword>
<evidence type="ECO:0000256" key="3">
    <source>
        <dbReference type="ARBA" id="ARBA00022692"/>
    </source>
</evidence>
<proteinExistence type="predicted"/>
<evidence type="ECO:0000256" key="1">
    <source>
        <dbReference type="ARBA" id="ARBA00004141"/>
    </source>
</evidence>
<dbReference type="CDD" id="cd18578">
    <property type="entry name" value="ABC_6TM_Pgp_ABCB1_D2_like"/>
    <property type="match status" value="1"/>
</dbReference>
<evidence type="ECO:0000259" key="11">
    <source>
        <dbReference type="PROSITE" id="PS50929"/>
    </source>
</evidence>
<organism evidence="12 13">
    <name type="scientific">Amylocarpus encephaloides</name>
    <dbReference type="NCBI Taxonomy" id="45428"/>
    <lineage>
        <taxon>Eukaryota</taxon>
        <taxon>Fungi</taxon>
        <taxon>Dikarya</taxon>
        <taxon>Ascomycota</taxon>
        <taxon>Pezizomycotina</taxon>
        <taxon>Leotiomycetes</taxon>
        <taxon>Helotiales</taxon>
        <taxon>Helotiales incertae sedis</taxon>
        <taxon>Amylocarpus</taxon>
    </lineage>
</organism>
<feature type="compositionally biased region" description="Polar residues" evidence="8">
    <location>
        <begin position="655"/>
        <end position="666"/>
    </location>
</feature>
<evidence type="ECO:0000256" key="4">
    <source>
        <dbReference type="ARBA" id="ARBA00022741"/>
    </source>
</evidence>
<feature type="transmembrane region" description="Helical" evidence="9">
    <location>
        <begin position="1129"/>
        <end position="1153"/>
    </location>
</feature>
<feature type="domain" description="ABC transporter" evidence="10">
    <location>
        <begin position="394"/>
        <end position="631"/>
    </location>
</feature>
<dbReference type="GO" id="GO:0015421">
    <property type="term" value="F:ABC-type oligopeptide transporter activity"/>
    <property type="evidence" value="ECO:0007669"/>
    <property type="project" value="TreeGrafter"/>
</dbReference>
<dbReference type="OrthoDB" id="6500128at2759"/>
<feature type="region of interest" description="Disordered" evidence="8">
    <location>
        <begin position="1"/>
        <end position="43"/>
    </location>
</feature>
<dbReference type="SUPFAM" id="SSF52540">
    <property type="entry name" value="P-loop containing nucleoside triphosphate hydrolases"/>
    <property type="match status" value="2"/>
</dbReference>
<sequence>MATIPNGSSPNFEGATSDHLPLPTTGSPPNEKDEVRSQYAEEPGATIKPSWRSLFAFTRRRHIPPVVFGVICSTAAGATQPISAIIFGRIFSEMTKFGSGKQTGPELLSNIGVWCTALAIIGAGAWVVQGASLSAWMTFGESQARVVRKEVFESMLEKELEWYDLREDGVASLLIRIQTQIRELQLAISQPLGYLFTEVAGSLIALGVAFFFSWKLTLVICATLPFAGLLLMWLSKGLGPAIEAQKAELSKASKYANTAITSITTVKAFNGQDYEIWQYCDTIKNVASKYMIQARTSAIQFGVTKFLMIGLFVQGFWYGLVLIRQGLNPGHVLTTFYACLYAMQAIEIVLPQWLVLTKGMSAGHTLKIIISEAQSMPKSQKRQTIRPHFCGGDIELNEVSFAYPSNPTRLVLDGTSFFFPAGETTFVIGKSGSGKSTVGNLLLRYYEAARGEVLIDGTPISELSTDWLRQNISLVQQDSHLFNETILRNITLGRRTQVTSEEIDQAIQTADLDHTIARLPDGYHTLVGSNGKALSGGQQQRVSIARARHRDSPVLILDESTSALDKTSREKVMGEIRKWRKGKTTIIITHDVSQILDEDYVYVMEFAKVVEEGYRRKLAENPSGKFSSFTIDESFTPMPTINENILDFNIKAQRRNSAPTSPTSGYSFFKDEEEHEPPPHRLSRFSAFFDEVNLSSNSAFESPNIRSNHFSLGAGVIQANLLRADQLWESPGIAQLPASQPIRQRPKSIYQPPERALANISEDAPEPQDMPLGVNQIQNHRLSYSEVAQITLDKHASLNRAAEPVFGVPMTEKALKRQSHYGDVFKNRPLTIPGDPEKSEDELDNVEEQPQPSLVKILKTIWPILVWKDKLILIFGFSAAVVVAASTPAFAFTFAKLLSTFYIVEDQTEQGRKWALILLGIAIVDGLAVYANISALEYCGQAWVNCLRVEALKRILAQPKSWFDRSENSVAYLNETLDRNAEEMRNLLGRFAGPVFIVIWLLAISITWSLVLSWKLTLVALACAPVMFVAARLFHLVSSYWEEKTSSAIQNVGTIFTETFSNIRVVRALTLENYFKRKHRQATLTSYNLGLKRACYSGLLYGLSDMISVCSTALIFYYGAVLVSNGDGIVALILQVVNLLLFGITSSVAIISLMPQINSSRLTATAMLHLARLPLHASHENQGTQRLADPFPICFSNLDFTYPLNPSNHKALSNFNLTIKHGSVTALVGPSGSGKSTVTNLLLAFYPPNNPRSLTFAGSPANTLNTHSLRTHISIVPQQPLLLPATILSNITYGLPELSPLAHISNVHRAAQDAGIHDFIMGLNLGYETKIGDGGMGVSGGQAQRICISRALVRNPKVLVLDEATSALDAVGAKGVRDAVKGMVEKGRDGGDEMAVVIVSHTVEVMRIASRVVVVDEGRVVEEGGFDELVAKGGRLSKLMGMEGLRKQSADGEISGWKRFGDDVIREGRESLGGETLTSPTSLSGKRDTWG</sequence>
<evidence type="ECO:0000256" key="5">
    <source>
        <dbReference type="ARBA" id="ARBA00022840"/>
    </source>
</evidence>
<evidence type="ECO:0000259" key="10">
    <source>
        <dbReference type="PROSITE" id="PS50893"/>
    </source>
</evidence>
<evidence type="ECO:0000256" key="2">
    <source>
        <dbReference type="ARBA" id="ARBA00022448"/>
    </source>
</evidence>
<feature type="transmembrane region" description="Helical" evidence="9">
    <location>
        <begin position="298"/>
        <end position="323"/>
    </location>
</feature>
<feature type="compositionally biased region" description="Basic and acidic residues" evidence="8">
    <location>
        <begin position="669"/>
        <end position="679"/>
    </location>
</feature>
<feature type="compositionally biased region" description="Polar residues" evidence="8">
    <location>
        <begin position="1"/>
        <end position="11"/>
    </location>
</feature>
<protein>
    <submittedName>
        <fullName evidence="12">ABC transporter-like protein</fullName>
    </submittedName>
</protein>
<comment type="caution">
    <text evidence="12">The sequence shown here is derived from an EMBL/GenBank/DDBJ whole genome shotgun (WGS) entry which is preliminary data.</text>
</comment>
<feature type="compositionally biased region" description="Acidic residues" evidence="8">
    <location>
        <begin position="838"/>
        <end position="847"/>
    </location>
</feature>
<keyword evidence="6 9" id="KW-1133">Transmembrane helix</keyword>
<comment type="subcellular location">
    <subcellularLocation>
        <location evidence="1">Membrane</location>
        <topology evidence="1">Multi-pass membrane protein</topology>
    </subcellularLocation>
</comment>
<dbReference type="SMART" id="SM00382">
    <property type="entry name" value="AAA"/>
    <property type="match status" value="2"/>
</dbReference>
<feature type="transmembrane region" description="Helical" evidence="9">
    <location>
        <begin position="1016"/>
        <end position="1034"/>
    </location>
</feature>
<name>A0A9P7YRB4_9HELO</name>
<feature type="transmembrane region" description="Helical" evidence="9">
    <location>
        <begin position="335"/>
        <end position="356"/>
    </location>
</feature>
<keyword evidence="7 9" id="KW-0472">Membrane</keyword>
<dbReference type="Pfam" id="PF00005">
    <property type="entry name" value="ABC_tran"/>
    <property type="match status" value="2"/>
</dbReference>
<feature type="transmembrane region" description="Helical" evidence="9">
    <location>
        <begin position="111"/>
        <end position="139"/>
    </location>
</feature>
<keyword evidence="4" id="KW-0547">Nucleotide-binding</keyword>